<dbReference type="SUPFAM" id="SSF48498">
    <property type="entry name" value="Tetracyclin repressor-like, C-terminal domain"/>
    <property type="match status" value="1"/>
</dbReference>
<accession>A0A7W7WFL5</accession>
<keyword evidence="7" id="KW-1185">Reference proteome</keyword>
<dbReference type="Pfam" id="PF13305">
    <property type="entry name" value="TetR_C_33"/>
    <property type="match status" value="1"/>
</dbReference>
<dbReference type="GO" id="GO:0000976">
    <property type="term" value="F:transcription cis-regulatory region binding"/>
    <property type="evidence" value="ECO:0007669"/>
    <property type="project" value="TreeGrafter"/>
</dbReference>
<comment type="caution">
    <text evidence="6">The sequence shown here is derived from an EMBL/GenBank/DDBJ whole genome shotgun (WGS) entry which is preliminary data.</text>
</comment>
<dbReference type="PANTHER" id="PTHR30055">
    <property type="entry name" value="HTH-TYPE TRANSCRIPTIONAL REGULATOR RUTR"/>
    <property type="match status" value="1"/>
</dbReference>
<protein>
    <submittedName>
        <fullName evidence="6">AcrR family transcriptional regulator</fullName>
    </submittedName>
</protein>
<organism evidence="6 7">
    <name type="scientific">Kitasatospora gansuensis</name>
    <dbReference type="NCBI Taxonomy" id="258050"/>
    <lineage>
        <taxon>Bacteria</taxon>
        <taxon>Bacillati</taxon>
        <taxon>Actinomycetota</taxon>
        <taxon>Actinomycetes</taxon>
        <taxon>Kitasatosporales</taxon>
        <taxon>Streptomycetaceae</taxon>
        <taxon>Kitasatospora</taxon>
    </lineage>
</organism>
<dbReference type="Proteomes" id="UP000573327">
    <property type="component" value="Unassembled WGS sequence"/>
</dbReference>
<dbReference type="SUPFAM" id="SSF46689">
    <property type="entry name" value="Homeodomain-like"/>
    <property type="match status" value="1"/>
</dbReference>
<reference evidence="6 7" key="1">
    <citation type="submission" date="2020-08" db="EMBL/GenBank/DDBJ databases">
        <title>Sequencing the genomes of 1000 actinobacteria strains.</title>
        <authorList>
            <person name="Klenk H.-P."/>
        </authorList>
    </citation>
    <scope>NUCLEOTIDE SEQUENCE [LARGE SCALE GENOMIC DNA]</scope>
    <source>
        <strain evidence="6 7">DSM 44786</strain>
    </source>
</reference>
<evidence type="ECO:0000259" key="5">
    <source>
        <dbReference type="PROSITE" id="PS50977"/>
    </source>
</evidence>
<dbReference type="PANTHER" id="PTHR30055:SF243">
    <property type="entry name" value="HTH-TYPE TRANSCRIPTIONAL REGULATOR RV1816"/>
    <property type="match status" value="1"/>
</dbReference>
<evidence type="ECO:0000313" key="6">
    <source>
        <dbReference type="EMBL" id="MBB4944519.1"/>
    </source>
</evidence>
<evidence type="ECO:0000256" key="4">
    <source>
        <dbReference type="PROSITE-ProRule" id="PRU00335"/>
    </source>
</evidence>
<feature type="domain" description="HTH tetR-type" evidence="5">
    <location>
        <begin position="13"/>
        <end position="73"/>
    </location>
</feature>
<dbReference type="PRINTS" id="PR00455">
    <property type="entry name" value="HTHTETR"/>
</dbReference>
<dbReference type="EMBL" id="JACHJR010000001">
    <property type="protein sequence ID" value="MBB4944519.1"/>
    <property type="molecule type" value="Genomic_DNA"/>
</dbReference>
<keyword evidence="2 4" id="KW-0238">DNA-binding</keyword>
<name>A0A7W7WFL5_9ACTN</name>
<sequence length="237" mass="24818">MTASQTARQLARAELTRAIKEAATRQLAETGAAALSLRAVARDLGLASSALYRYFPSRDALLTALIIDAFNAIGAAAETAAAVSGDPGTRWLAACRAVRQWALAHPHEFALVYGSPVPGYQAPTDTVDPATRVTRLMAGLVVEAHASGLLPPPTQPLPGPRLVAQQVLDSAGGAPAEPYADLVERSLTLWIALIGTISFELFGHLNRVITDHPAYFDAAMTIAAEAIGLQLPPSPPA</sequence>
<dbReference type="AlphaFoldDB" id="A0A7W7WFL5"/>
<evidence type="ECO:0000256" key="2">
    <source>
        <dbReference type="ARBA" id="ARBA00023125"/>
    </source>
</evidence>
<evidence type="ECO:0000256" key="1">
    <source>
        <dbReference type="ARBA" id="ARBA00023015"/>
    </source>
</evidence>
<dbReference type="Pfam" id="PF00440">
    <property type="entry name" value="TetR_N"/>
    <property type="match status" value="1"/>
</dbReference>
<dbReference type="InterPro" id="IPR036271">
    <property type="entry name" value="Tet_transcr_reg_TetR-rel_C_sf"/>
</dbReference>
<keyword evidence="3" id="KW-0804">Transcription</keyword>
<dbReference type="RefSeq" id="WP_184910528.1">
    <property type="nucleotide sequence ID" value="NZ_JACHJR010000001.1"/>
</dbReference>
<evidence type="ECO:0000256" key="3">
    <source>
        <dbReference type="ARBA" id="ARBA00023163"/>
    </source>
</evidence>
<gene>
    <name evidence="6" type="ORF">F4556_000054</name>
</gene>
<evidence type="ECO:0000313" key="7">
    <source>
        <dbReference type="Proteomes" id="UP000573327"/>
    </source>
</evidence>
<dbReference type="InterPro" id="IPR050109">
    <property type="entry name" value="HTH-type_TetR-like_transc_reg"/>
</dbReference>
<dbReference type="GO" id="GO:0003700">
    <property type="term" value="F:DNA-binding transcription factor activity"/>
    <property type="evidence" value="ECO:0007669"/>
    <property type="project" value="TreeGrafter"/>
</dbReference>
<feature type="DNA-binding region" description="H-T-H motif" evidence="4">
    <location>
        <begin position="36"/>
        <end position="55"/>
    </location>
</feature>
<keyword evidence="1" id="KW-0805">Transcription regulation</keyword>
<dbReference type="InterPro" id="IPR001647">
    <property type="entry name" value="HTH_TetR"/>
</dbReference>
<dbReference type="InterPro" id="IPR025996">
    <property type="entry name" value="MT1864/Rv1816-like_C"/>
</dbReference>
<proteinExistence type="predicted"/>
<dbReference type="PROSITE" id="PS50977">
    <property type="entry name" value="HTH_TETR_2"/>
    <property type="match status" value="1"/>
</dbReference>
<dbReference type="InterPro" id="IPR009057">
    <property type="entry name" value="Homeodomain-like_sf"/>
</dbReference>
<dbReference type="Gene3D" id="1.10.357.10">
    <property type="entry name" value="Tetracycline Repressor, domain 2"/>
    <property type="match status" value="1"/>
</dbReference>